<dbReference type="Proteomes" id="UP000578697">
    <property type="component" value="Unassembled WGS sequence"/>
</dbReference>
<keyword evidence="3" id="KW-1185">Reference proteome</keyword>
<gene>
    <name evidence="2" type="ORF">HNP77_001189</name>
</gene>
<keyword evidence="1" id="KW-0812">Transmembrane</keyword>
<accession>A0A840SDL5</accession>
<keyword evidence="1" id="KW-1133">Transmembrane helix</keyword>
<proteinExistence type="predicted"/>
<evidence type="ECO:0000256" key="1">
    <source>
        <dbReference type="SAM" id="Phobius"/>
    </source>
</evidence>
<reference evidence="2 3" key="1">
    <citation type="submission" date="2020-08" db="EMBL/GenBank/DDBJ databases">
        <title>Genomic Encyclopedia of Type Strains, Phase IV (KMG-IV): sequencing the most valuable type-strain genomes for metagenomic binning, comparative biology and taxonomic classification.</title>
        <authorList>
            <person name="Goeker M."/>
        </authorList>
    </citation>
    <scope>NUCLEOTIDE SEQUENCE [LARGE SCALE GENOMIC DNA]</scope>
    <source>
        <strain evidence="2 3">DSM 103679</strain>
    </source>
</reference>
<dbReference type="AlphaFoldDB" id="A0A840SDL5"/>
<sequence>MNALKKLCAREIKKNGVNKMPLIKDPAIAFINDINMNELKDRFNARSTAMFASPNLKKGTTLGMIISTYENKSARAQKYAVLLLLCNCIIIILIAF</sequence>
<comment type="caution">
    <text evidence="2">The sequence shown here is derived from an EMBL/GenBank/DDBJ whole genome shotgun (WGS) entry which is preliminary data.</text>
</comment>
<protein>
    <submittedName>
        <fullName evidence="2">Uncharacterized protein</fullName>
    </submittedName>
</protein>
<evidence type="ECO:0000313" key="2">
    <source>
        <dbReference type="EMBL" id="MBB5218820.1"/>
    </source>
</evidence>
<evidence type="ECO:0000313" key="3">
    <source>
        <dbReference type="Proteomes" id="UP000578697"/>
    </source>
</evidence>
<name>A0A840SDL5_9SPIR</name>
<organism evidence="2 3">
    <name type="scientific">Treponema rectale</name>
    <dbReference type="NCBI Taxonomy" id="744512"/>
    <lineage>
        <taxon>Bacteria</taxon>
        <taxon>Pseudomonadati</taxon>
        <taxon>Spirochaetota</taxon>
        <taxon>Spirochaetia</taxon>
        <taxon>Spirochaetales</taxon>
        <taxon>Treponemataceae</taxon>
        <taxon>Treponema</taxon>
    </lineage>
</organism>
<feature type="transmembrane region" description="Helical" evidence="1">
    <location>
        <begin position="79"/>
        <end position="95"/>
    </location>
</feature>
<keyword evidence="1" id="KW-0472">Membrane</keyword>
<dbReference type="EMBL" id="JACHFR010000002">
    <property type="protein sequence ID" value="MBB5218820.1"/>
    <property type="molecule type" value="Genomic_DNA"/>
</dbReference>